<gene>
    <name evidence="2" type="ORF">JAZ07_05740</name>
</gene>
<protein>
    <submittedName>
        <fullName evidence="2">Helix-turn-helix domain-containing protein</fullName>
    </submittedName>
</protein>
<dbReference type="Proteomes" id="UP000886667">
    <property type="component" value="Unassembled WGS sequence"/>
</dbReference>
<proteinExistence type="predicted"/>
<reference evidence="2" key="1">
    <citation type="journal article" date="2021" name="Proc. Natl. Acad. Sci. U.S.A.">
        <title>Global biogeography of chemosynthetic symbionts reveals both localized and globally distributed symbiont groups. .</title>
        <authorList>
            <person name="Osvatic J.T."/>
            <person name="Wilkins L.G.E."/>
            <person name="Leibrecht L."/>
            <person name="Leray M."/>
            <person name="Zauner S."/>
            <person name="Polzin J."/>
            <person name="Camacho Y."/>
            <person name="Gros O."/>
            <person name="van Gils J.A."/>
            <person name="Eisen J.A."/>
            <person name="Petersen J.M."/>
            <person name="Yuen B."/>
        </authorList>
    </citation>
    <scope>NUCLEOTIDE SEQUENCE</scope>
    <source>
        <strain evidence="2">MAGclacostrist064TRANS</strain>
    </source>
</reference>
<feature type="region of interest" description="Disordered" evidence="1">
    <location>
        <begin position="253"/>
        <end position="333"/>
    </location>
</feature>
<feature type="region of interest" description="Disordered" evidence="1">
    <location>
        <begin position="101"/>
        <end position="133"/>
    </location>
</feature>
<organism evidence="2 3">
    <name type="scientific">Candidatus Thiodiazotropha taylori</name>
    <dbReference type="NCBI Taxonomy" id="2792791"/>
    <lineage>
        <taxon>Bacteria</taxon>
        <taxon>Pseudomonadati</taxon>
        <taxon>Pseudomonadota</taxon>
        <taxon>Gammaproteobacteria</taxon>
        <taxon>Chromatiales</taxon>
        <taxon>Sedimenticolaceae</taxon>
        <taxon>Candidatus Thiodiazotropha</taxon>
    </lineage>
</organism>
<name>A0A9E4K9Z0_9GAMM</name>
<sequence length="333" mass="36606">MRNQAQKIQWLAKIVARKDSTPGAIAVAVCLADHHNCKTQQCNPSISTIQAGTNLSDRAVQRSLKVLQNIGALSIMETRGGKLNKTNSFKLLYSLVDTEQTPDTSVTPDAGVTPDTSVTPPPTPASPRTNEYNQYPPIVPPSRFGDFWAVWPRKVAKGVAEKAWKKAKLDNLADVIIQAASHQAAVVFKHTDKQYIPHPATWLNQKRWEDEIEAHQRSDKPKTKAEKIGDAIFGAGTEVDFLDMGEAHGEVWESLDEPDSGPKSERNHAGGMGGEIVPLQRRQDTHGGGLVDGRVPPDTAEDFRTFEAYGSGTQDLQETPEAEGKPRDRKKIY</sequence>
<evidence type="ECO:0000313" key="2">
    <source>
        <dbReference type="EMBL" id="MCG7945835.1"/>
    </source>
</evidence>
<evidence type="ECO:0000256" key="1">
    <source>
        <dbReference type="SAM" id="MobiDB-lite"/>
    </source>
</evidence>
<accession>A0A9E4K9Z0</accession>
<evidence type="ECO:0000313" key="3">
    <source>
        <dbReference type="Proteomes" id="UP000886667"/>
    </source>
</evidence>
<dbReference type="EMBL" id="JAEPCM010000186">
    <property type="protein sequence ID" value="MCG7945835.1"/>
    <property type="molecule type" value="Genomic_DNA"/>
</dbReference>
<dbReference type="Gene3D" id="1.10.10.10">
    <property type="entry name" value="Winged helix-like DNA-binding domain superfamily/Winged helix DNA-binding domain"/>
    <property type="match status" value="1"/>
</dbReference>
<dbReference type="InterPro" id="IPR036388">
    <property type="entry name" value="WH-like_DNA-bd_sf"/>
</dbReference>
<dbReference type="Pfam" id="PF13730">
    <property type="entry name" value="HTH_36"/>
    <property type="match status" value="1"/>
</dbReference>
<dbReference type="AlphaFoldDB" id="A0A9E4K9Z0"/>
<comment type="caution">
    <text evidence="2">The sequence shown here is derived from an EMBL/GenBank/DDBJ whole genome shotgun (WGS) entry which is preliminary data.</text>
</comment>